<dbReference type="RefSeq" id="WP_186855930.1">
    <property type="nucleotide sequence ID" value="NZ_JACOOY010000011.1"/>
</dbReference>
<organism evidence="2 3">
    <name type="scientific">Dorea hominis</name>
    <dbReference type="NCBI Taxonomy" id="2763040"/>
    <lineage>
        <taxon>Bacteria</taxon>
        <taxon>Bacillati</taxon>
        <taxon>Bacillota</taxon>
        <taxon>Clostridia</taxon>
        <taxon>Lachnospirales</taxon>
        <taxon>Lachnospiraceae</taxon>
        <taxon>Dorea</taxon>
    </lineage>
</organism>
<evidence type="ECO:0000313" key="2">
    <source>
        <dbReference type="EMBL" id="MBC5665468.1"/>
    </source>
</evidence>
<evidence type="ECO:0000313" key="3">
    <source>
        <dbReference type="Proteomes" id="UP000647235"/>
    </source>
</evidence>
<reference evidence="2 3" key="1">
    <citation type="submission" date="2020-08" db="EMBL/GenBank/DDBJ databases">
        <title>Genome public.</title>
        <authorList>
            <person name="Liu C."/>
            <person name="Sun Q."/>
        </authorList>
    </citation>
    <scope>NUCLEOTIDE SEQUENCE [LARGE SCALE GENOMIC DNA]</scope>
    <source>
        <strain evidence="2 3">NSJ-36</strain>
    </source>
</reference>
<proteinExistence type="predicted"/>
<dbReference type="EMBL" id="JACOOY010000011">
    <property type="protein sequence ID" value="MBC5665468.1"/>
    <property type="molecule type" value="Genomic_DNA"/>
</dbReference>
<name>A0ABR7EVU1_9FIRM</name>
<comment type="caution">
    <text evidence="2">The sequence shown here is derived from an EMBL/GenBank/DDBJ whole genome shotgun (WGS) entry which is preliminary data.</text>
</comment>
<gene>
    <name evidence="2" type="ORF">H8S07_09295</name>
</gene>
<protein>
    <submittedName>
        <fullName evidence="2">DUF1700 domain-containing protein</fullName>
    </submittedName>
</protein>
<dbReference type="Proteomes" id="UP000647235">
    <property type="component" value="Unassembled WGS sequence"/>
</dbReference>
<evidence type="ECO:0000256" key="1">
    <source>
        <dbReference type="SAM" id="Phobius"/>
    </source>
</evidence>
<sequence>MTKQEFLEKLRAALGNDLSGAVVSENVNYYKQYITDEVAKGKSEKEVIDELGDPWAIARTIIDAQENQEYTEGEYRSETTANSEYDSVKQNRYGNVHVFGLDSWWKKLLLILGLVGIIVLIVAVIGGIISILAPIVLPLIVLMWILRVIGQRRR</sequence>
<accession>A0ABR7EVU1</accession>
<keyword evidence="1" id="KW-0472">Membrane</keyword>
<keyword evidence="3" id="KW-1185">Reference proteome</keyword>
<keyword evidence="1" id="KW-1133">Transmembrane helix</keyword>
<dbReference type="Pfam" id="PF22564">
    <property type="entry name" value="HAAS"/>
    <property type="match status" value="1"/>
</dbReference>
<feature type="transmembrane region" description="Helical" evidence="1">
    <location>
        <begin position="108"/>
        <end position="125"/>
    </location>
</feature>
<feature type="transmembrane region" description="Helical" evidence="1">
    <location>
        <begin position="131"/>
        <end position="149"/>
    </location>
</feature>
<keyword evidence="1" id="KW-0812">Transmembrane</keyword>